<dbReference type="RefSeq" id="WP_028529972.1">
    <property type="nucleotide sequence ID" value="NZ_CABLBR010000038.1"/>
</dbReference>
<feature type="region of interest" description="Disordered" evidence="2">
    <location>
        <begin position="43"/>
        <end position="75"/>
    </location>
</feature>
<dbReference type="NCBIfam" id="TIGR03064">
    <property type="entry name" value="sortase_srtB"/>
    <property type="match status" value="1"/>
</dbReference>
<keyword evidence="1 3" id="KW-0378">Hydrolase</keyword>
<keyword evidence="4" id="KW-1185">Reference proteome</keyword>
<dbReference type="GO" id="GO:0016787">
    <property type="term" value="F:hydrolase activity"/>
    <property type="evidence" value="ECO:0007669"/>
    <property type="project" value="UniProtKB-KW"/>
</dbReference>
<dbReference type="SUPFAM" id="SSF63817">
    <property type="entry name" value="Sortase"/>
    <property type="match status" value="1"/>
</dbReference>
<dbReference type="Pfam" id="PF04203">
    <property type="entry name" value="Sortase"/>
    <property type="match status" value="1"/>
</dbReference>
<dbReference type="Proteomes" id="UP001060164">
    <property type="component" value="Chromosome"/>
</dbReference>
<sequence>MKNNKYRILFGAFLIVFLAAAGFCVYYYATQKQKEQVYEELAEEVKATPEQTPSAEPAKTPEATEEPTPEPTPEVVIPIDFDKLQQRNADIYAWIQIPDTVVDYPILQSAEDNLYYLNHTVDGAEGLPGSIYTENLNRIDFTDKNTVIYGHNMNDGSMFGGLHQYVDPAYMEAHPDIRIYTPEHIYTYRVFAAVTYDNRHILGQYDCNEEPQFQAFLDSVMSVRNIASHFSSETTATVDDRIITLSTCNGNSEQRFLVEAVLIDEE</sequence>
<dbReference type="InterPro" id="IPR023365">
    <property type="entry name" value="Sortase_dom-sf"/>
</dbReference>
<dbReference type="CDD" id="cd05826">
    <property type="entry name" value="Sortase_B"/>
    <property type="match status" value="1"/>
</dbReference>
<dbReference type="InterPro" id="IPR005754">
    <property type="entry name" value="Sortase"/>
</dbReference>
<dbReference type="InterPro" id="IPR009835">
    <property type="entry name" value="SrtB"/>
</dbReference>
<dbReference type="Gene3D" id="2.40.260.10">
    <property type="entry name" value="Sortase"/>
    <property type="match status" value="1"/>
</dbReference>
<proteinExistence type="predicted"/>
<feature type="compositionally biased region" description="Low complexity" evidence="2">
    <location>
        <begin position="52"/>
        <end position="61"/>
    </location>
</feature>
<dbReference type="EMBL" id="CP102290">
    <property type="protein sequence ID" value="UWP59085.1"/>
    <property type="molecule type" value="Genomic_DNA"/>
</dbReference>
<evidence type="ECO:0000313" key="4">
    <source>
        <dbReference type="Proteomes" id="UP001060164"/>
    </source>
</evidence>
<protein>
    <submittedName>
        <fullName evidence="3">Class B sortase</fullName>
        <ecNumber evidence="3">3.4.22.71</ecNumber>
    </submittedName>
</protein>
<evidence type="ECO:0000256" key="1">
    <source>
        <dbReference type="ARBA" id="ARBA00022801"/>
    </source>
</evidence>
<accession>A0ABY5VEZ1</accession>
<evidence type="ECO:0000256" key="2">
    <source>
        <dbReference type="SAM" id="MobiDB-lite"/>
    </source>
</evidence>
<organism evidence="3 4">
    <name type="scientific">Ruminococcus gauvreauii</name>
    <dbReference type="NCBI Taxonomy" id="438033"/>
    <lineage>
        <taxon>Bacteria</taxon>
        <taxon>Bacillati</taxon>
        <taxon>Bacillota</taxon>
        <taxon>Clostridia</taxon>
        <taxon>Eubacteriales</taxon>
        <taxon>Oscillospiraceae</taxon>
        <taxon>Ruminococcus</taxon>
    </lineage>
</organism>
<name>A0ABY5VEZ1_9FIRM</name>
<evidence type="ECO:0000313" key="3">
    <source>
        <dbReference type="EMBL" id="UWP59085.1"/>
    </source>
</evidence>
<gene>
    <name evidence="3" type="primary">srtB</name>
    <name evidence="3" type="ORF">NQ502_17225</name>
</gene>
<dbReference type="EC" id="3.4.22.71" evidence="3"/>
<reference evidence="3" key="1">
    <citation type="journal article" date="2022" name="Cell">
        <title>Design, construction, and in vivo augmentation of a complex gut microbiome.</title>
        <authorList>
            <person name="Cheng A.G."/>
            <person name="Ho P.Y."/>
            <person name="Aranda-Diaz A."/>
            <person name="Jain S."/>
            <person name="Yu F.B."/>
            <person name="Meng X."/>
            <person name="Wang M."/>
            <person name="Iakiviak M."/>
            <person name="Nagashima K."/>
            <person name="Zhao A."/>
            <person name="Murugkar P."/>
            <person name="Patil A."/>
            <person name="Atabakhsh K."/>
            <person name="Weakley A."/>
            <person name="Yan J."/>
            <person name="Brumbaugh A.R."/>
            <person name="Higginbottom S."/>
            <person name="Dimas A."/>
            <person name="Shiver A.L."/>
            <person name="Deutschbauer A."/>
            <person name="Neff N."/>
            <person name="Sonnenburg J.L."/>
            <person name="Huang K.C."/>
            <person name="Fischbach M.A."/>
        </authorList>
    </citation>
    <scope>NUCLEOTIDE SEQUENCE</scope>
    <source>
        <strain evidence="3">DSM 19829</strain>
    </source>
</reference>